<proteinExistence type="predicted"/>
<keyword evidence="2" id="KW-1185">Reference proteome</keyword>
<reference evidence="1 2" key="1">
    <citation type="submission" date="2019-09" db="EMBL/GenBank/DDBJ databases">
        <title>Isolation and characterization of vB_PagP-SK1, a T7-like phage infecting Pantoea agglomerans.</title>
        <authorList>
            <person name="McDougall D.L."/>
            <person name="Soutar C.D."/>
            <person name="Perry B.J."/>
            <person name="Brown C."/>
            <person name="Alexander D."/>
            <person name="Yost C.K."/>
            <person name="Stavrinides J."/>
        </authorList>
    </citation>
    <scope>NUCLEOTIDE SEQUENCE [LARGE SCALE GENOMIC DNA]</scope>
</reference>
<protein>
    <submittedName>
        <fullName evidence="1">Uncharacterized protein</fullName>
    </submittedName>
</protein>
<accession>A0A5P8NK76</accession>
<evidence type="ECO:0000313" key="2">
    <source>
        <dbReference type="Proteomes" id="UP000327119"/>
    </source>
</evidence>
<dbReference type="Proteomes" id="UP000327119">
    <property type="component" value="Segment"/>
</dbReference>
<sequence>MKIVLVVLMVGMVARGLWSLAAAGKQISEYKKAS</sequence>
<dbReference type="EMBL" id="MN450150">
    <property type="protein sequence ID" value="QFR42370.1"/>
    <property type="molecule type" value="Genomic_DNA"/>
</dbReference>
<organism evidence="1 2">
    <name type="scientific">Pantoea phage vB_PagP-SK1</name>
    <dbReference type="NCBI Taxonomy" id="2653646"/>
    <lineage>
        <taxon>Viruses</taxon>
        <taxon>Duplodnaviria</taxon>
        <taxon>Heunggongvirae</taxon>
        <taxon>Uroviricota</taxon>
        <taxon>Caudoviricetes</taxon>
        <taxon>Autographivirales</taxon>
        <taxon>Autotranscriptaviridae</taxon>
        <taxon>Studiervirinae</taxon>
        <taxon>Elunavirus</taxon>
        <taxon>Elunavirus PagPSK1</taxon>
    </lineage>
</organism>
<name>A0A5P8NK76_9CAUD</name>
<dbReference type="Pfam" id="PF17637">
    <property type="entry name" value="DUF5516"/>
    <property type="match status" value="1"/>
</dbReference>
<dbReference type="InterPro" id="IPR035111">
    <property type="entry name" value="DUF5516"/>
</dbReference>
<evidence type="ECO:0000313" key="1">
    <source>
        <dbReference type="EMBL" id="QFR42370.1"/>
    </source>
</evidence>